<dbReference type="EMBL" id="JBGBZA010000002">
    <property type="protein sequence ID" value="MEY9321386.1"/>
    <property type="molecule type" value="Genomic_DNA"/>
</dbReference>
<protein>
    <submittedName>
        <fullName evidence="2">Uncharacterized protein</fullName>
    </submittedName>
</protein>
<evidence type="ECO:0000256" key="1">
    <source>
        <dbReference type="SAM" id="MobiDB-lite"/>
    </source>
</evidence>
<name>A0ABV4FD24_BRAEL</name>
<evidence type="ECO:0000313" key="3">
    <source>
        <dbReference type="Proteomes" id="UP001565471"/>
    </source>
</evidence>
<proteinExistence type="predicted"/>
<dbReference type="GeneID" id="92950848"/>
<evidence type="ECO:0000313" key="2">
    <source>
        <dbReference type="EMBL" id="MEY9321386.1"/>
    </source>
</evidence>
<organism evidence="2 3">
    <name type="scientific">Bradyrhizobium elkanii</name>
    <dbReference type="NCBI Taxonomy" id="29448"/>
    <lineage>
        <taxon>Bacteria</taxon>
        <taxon>Pseudomonadati</taxon>
        <taxon>Pseudomonadota</taxon>
        <taxon>Alphaproteobacteria</taxon>
        <taxon>Hyphomicrobiales</taxon>
        <taxon>Nitrobacteraceae</taxon>
        <taxon>Bradyrhizobium</taxon>
    </lineage>
</organism>
<feature type="region of interest" description="Disordered" evidence="1">
    <location>
        <begin position="72"/>
        <end position="91"/>
    </location>
</feature>
<gene>
    <name evidence="2" type="ORF">ABIF29_008185</name>
</gene>
<reference evidence="2 3" key="1">
    <citation type="submission" date="2024-07" db="EMBL/GenBank/DDBJ databases">
        <title>Genomic Encyclopedia of Type Strains, Phase V (KMG-V): Genome sequencing to study the core and pangenomes of soil and plant-associated prokaryotes.</title>
        <authorList>
            <person name="Whitman W."/>
        </authorList>
    </citation>
    <scope>NUCLEOTIDE SEQUENCE [LARGE SCALE GENOMIC DNA]</scope>
    <source>
        <strain evidence="2 3">USDA 415</strain>
    </source>
</reference>
<dbReference type="RefSeq" id="WP_016848447.1">
    <property type="nucleotide sequence ID" value="NZ_BJNL01000067.1"/>
</dbReference>
<dbReference type="Proteomes" id="UP001565471">
    <property type="component" value="Unassembled WGS sequence"/>
</dbReference>
<keyword evidence="3" id="KW-1185">Reference proteome</keyword>
<comment type="caution">
    <text evidence="2">The sequence shown here is derived from an EMBL/GenBank/DDBJ whole genome shotgun (WGS) entry which is preliminary data.</text>
</comment>
<sequence length="135" mass="15112">MKSAEIDGLADDFGQFGRFWPDWVPDRAETIPIRACRRIISPQLADRAGCADIRHWLCSARAGRWRFESFAMTGDQDRGGGQAGARVKDSRQDRLKLALRENLKRRKSQARGREDVASEPADGSVDDAGGNEPRR</sequence>
<feature type="region of interest" description="Disordered" evidence="1">
    <location>
        <begin position="104"/>
        <end position="135"/>
    </location>
</feature>
<accession>A0ABV4FD24</accession>